<organism evidence="3 4">
    <name type="scientific">Seonamhaeicola marinus</name>
    <dbReference type="NCBI Taxonomy" id="1912246"/>
    <lineage>
        <taxon>Bacteria</taxon>
        <taxon>Pseudomonadati</taxon>
        <taxon>Bacteroidota</taxon>
        <taxon>Flavobacteriia</taxon>
        <taxon>Flavobacteriales</taxon>
        <taxon>Flavobacteriaceae</taxon>
    </lineage>
</organism>
<feature type="domain" description="3-keto-alpha-glucoside-1,2-lyase/3-keto-2-hydroxy-glucal hydratase" evidence="2">
    <location>
        <begin position="33"/>
        <end position="257"/>
    </location>
</feature>
<dbReference type="EMBL" id="VSDQ01000163">
    <property type="protein sequence ID" value="TYA92339.1"/>
    <property type="molecule type" value="Genomic_DNA"/>
</dbReference>
<dbReference type="AlphaFoldDB" id="A0A5D0J9T7"/>
<protein>
    <submittedName>
        <fullName evidence="3">DUF1080 domain-containing protein</fullName>
    </submittedName>
</protein>
<accession>A0A5D0J9T7</accession>
<reference evidence="3 4" key="1">
    <citation type="submission" date="2019-08" db="EMBL/GenBank/DDBJ databases">
        <title>Seonamhaeicola sediminis sp. nov., isolated from marine sediment.</title>
        <authorList>
            <person name="Cao W.R."/>
        </authorList>
    </citation>
    <scope>NUCLEOTIDE SEQUENCE [LARGE SCALE GENOMIC DNA]</scope>
    <source>
        <strain evidence="3 4">B011</strain>
    </source>
</reference>
<feature type="chain" id="PRO_5023113595" evidence="1">
    <location>
        <begin position="22"/>
        <end position="259"/>
    </location>
</feature>
<dbReference type="OrthoDB" id="929868at2"/>
<sequence length="259" mass="29994">MHHLKIVLLLLLVLTIQSCKSNNEKPTENDSAEWVSLFNGKNLEGWEVNCVEQDKHYDFFKVIDGAIVINSIGVKNHDYMWLATKKEYGNFELTLQFQTFKESTGNSGIQIRSRYDHTAQANKKKPENLGWLDGPQVDIHPKGPWRNGLIYDETRGHQRWIHPSLPNWNIDKATYAPKTVKHYYADESPNWNSLVIRCKDNHITTYVNEIKVSDFDGTGILNDSLHKKYNIDKTGVIALQLHRHDELKIAFKAIKLREL</sequence>
<proteinExistence type="predicted"/>
<evidence type="ECO:0000313" key="4">
    <source>
        <dbReference type="Proteomes" id="UP000323930"/>
    </source>
</evidence>
<dbReference type="Proteomes" id="UP000323930">
    <property type="component" value="Unassembled WGS sequence"/>
</dbReference>
<keyword evidence="1" id="KW-0732">Signal</keyword>
<dbReference type="Pfam" id="PF06439">
    <property type="entry name" value="3keto-disac_hyd"/>
    <property type="match status" value="1"/>
</dbReference>
<dbReference type="RefSeq" id="WP_148539945.1">
    <property type="nucleotide sequence ID" value="NZ_VSDQ01000163.1"/>
</dbReference>
<evidence type="ECO:0000313" key="3">
    <source>
        <dbReference type="EMBL" id="TYA92339.1"/>
    </source>
</evidence>
<comment type="caution">
    <text evidence="3">The sequence shown here is derived from an EMBL/GenBank/DDBJ whole genome shotgun (WGS) entry which is preliminary data.</text>
</comment>
<dbReference type="Gene3D" id="2.60.120.560">
    <property type="entry name" value="Exo-inulinase, domain 1"/>
    <property type="match status" value="1"/>
</dbReference>
<dbReference type="PROSITE" id="PS51257">
    <property type="entry name" value="PROKAR_LIPOPROTEIN"/>
    <property type="match status" value="1"/>
</dbReference>
<evidence type="ECO:0000256" key="1">
    <source>
        <dbReference type="SAM" id="SignalP"/>
    </source>
</evidence>
<dbReference type="GO" id="GO:0016787">
    <property type="term" value="F:hydrolase activity"/>
    <property type="evidence" value="ECO:0007669"/>
    <property type="project" value="InterPro"/>
</dbReference>
<gene>
    <name evidence="3" type="ORF">FUA24_02580</name>
</gene>
<feature type="signal peptide" evidence="1">
    <location>
        <begin position="1"/>
        <end position="21"/>
    </location>
</feature>
<dbReference type="InterPro" id="IPR010496">
    <property type="entry name" value="AL/BT2_dom"/>
</dbReference>
<evidence type="ECO:0000259" key="2">
    <source>
        <dbReference type="Pfam" id="PF06439"/>
    </source>
</evidence>
<keyword evidence="4" id="KW-1185">Reference proteome</keyword>
<name>A0A5D0J9T7_9FLAO</name>